<reference evidence="7" key="1">
    <citation type="journal article" date="2014" name="Genome Biol. Evol.">
        <title>Pangenome evidence for extensive interdomain horizontal transfer affecting lineage core and shell genes in uncultured planktonic thaumarchaeota and euryarchaeota.</title>
        <authorList>
            <person name="Deschamps P."/>
            <person name="Zivanovic Y."/>
            <person name="Moreira D."/>
            <person name="Rodriguez-Valera F."/>
            <person name="Lopez-Garcia P."/>
        </authorList>
    </citation>
    <scope>NUCLEOTIDE SEQUENCE</scope>
</reference>
<dbReference type="InterPro" id="IPR005824">
    <property type="entry name" value="KOW"/>
</dbReference>
<proteinExistence type="inferred from homology"/>
<keyword evidence="2 7" id="KW-0689">Ribosomal protein</keyword>
<dbReference type="Pfam" id="PF16906">
    <property type="entry name" value="Ribosomal_L26"/>
    <property type="match status" value="1"/>
</dbReference>
<dbReference type="PROSITE" id="PS01108">
    <property type="entry name" value="RIBOSOMAL_L24"/>
    <property type="match status" value="1"/>
</dbReference>
<dbReference type="EMBL" id="KF900391">
    <property type="protein sequence ID" value="AIE93347.1"/>
    <property type="molecule type" value="Genomic_DNA"/>
</dbReference>
<dbReference type="Pfam" id="PF00467">
    <property type="entry name" value="KOW"/>
    <property type="match status" value="1"/>
</dbReference>
<dbReference type="InterPro" id="IPR041988">
    <property type="entry name" value="Ribosomal_uL24_KOW"/>
</dbReference>
<dbReference type="PANTHER" id="PTHR11143">
    <property type="entry name" value="60S RIBOSOMAL PROTEIN L26 FAMILY MEMBER"/>
    <property type="match status" value="1"/>
</dbReference>
<dbReference type="InterPro" id="IPR008991">
    <property type="entry name" value="Translation_prot_SH3-like_sf"/>
</dbReference>
<evidence type="ECO:0000256" key="2">
    <source>
        <dbReference type="ARBA" id="ARBA00022980"/>
    </source>
</evidence>
<dbReference type="AlphaFoldDB" id="A0A075FUM3"/>
<gene>
    <name evidence="7" type="primary">RP-L24</name>
    <name evidence="7" type="synonym">rplX</name>
</gene>
<feature type="domain" description="KOW" evidence="6">
    <location>
        <begin position="60"/>
        <end position="90"/>
    </location>
</feature>
<organism evidence="7">
    <name type="scientific">uncultured marine thaumarchaeote AD1000_33_G09</name>
    <dbReference type="NCBI Taxonomy" id="1455909"/>
    <lineage>
        <taxon>Archaea</taxon>
        <taxon>Nitrososphaerota</taxon>
        <taxon>environmental samples</taxon>
    </lineage>
</organism>
<evidence type="ECO:0000256" key="3">
    <source>
        <dbReference type="ARBA" id="ARBA00023274"/>
    </source>
</evidence>
<dbReference type="SUPFAM" id="SSF50104">
    <property type="entry name" value="Translation proteins SH3-like domain"/>
    <property type="match status" value="1"/>
</dbReference>
<dbReference type="GO" id="GO:0003723">
    <property type="term" value="F:RNA binding"/>
    <property type="evidence" value="ECO:0007669"/>
    <property type="project" value="InterPro"/>
</dbReference>
<dbReference type="InterPro" id="IPR005756">
    <property type="entry name" value="Ribosomal_uL24_euk/arc"/>
</dbReference>
<dbReference type="Gene3D" id="2.30.30.30">
    <property type="match status" value="1"/>
</dbReference>
<dbReference type="NCBIfam" id="TIGR01080">
    <property type="entry name" value="rplX_A_E"/>
    <property type="match status" value="1"/>
</dbReference>
<dbReference type="InterPro" id="IPR014722">
    <property type="entry name" value="Rib_uL2_dom2"/>
</dbReference>
<evidence type="ECO:0000256" key="1">
    <source>
        <dbReference type="ARBA" id="ARBA00010618"/>
    </source>
</evidence>
<dbReference type="GO" id="GO:0003735">
    <property type="term" value="F:structural constituent of ribosome"/>
    <property type="evidence" value="ECO:0007669"/>
    <property type="project" value="UniProtKB-UniRule"/>
</dbReference>
<name>A0A075FUM3_9ARCH</name>
<evidence type="ECO:0000259" key="6">
    <source>
        <dbReference type="Pfam" id="PF00467"/>
    </source>
</evidence>
<evidence type="ECO:0000256" key="5">
    <source>
        <dbReference type="NCBIfam" id="TIGR01080"/>
    </source>
</evidence>
<dbReference type="GO" id="GO:0015934">
    <property type="term" value="C:large ribosomal subunit"/>
    <property type="evidence" value="ECO:0007669"/>
    <property type="project" value="UniProtKB-UniRule"/>
</dbReference>
<dbReference type="GO" id="GO:0006412">
    <property type="term" value="P:translation"/>
    <property type="evidence" value="ECO:0007669"/>
    <property type="project" value="UniProtKB-UniRule"/>
</dbReference>
<accession>A0A075FUM3</accession>
<dbReference type="InterPro" id="IPR005825">
    <property type="entry name" value="Ribosomal_uL24_CS"/>
</dbReference>
<sequence>MATCIKCCKYNCLGDVMVKRSKIMKEYYNAPQHIVSKRISASLSDSLQSQYNTKTVRLRKNDVVKILSGEYKNLDGKITHVYLAEGMISVDGITREKLAGGTTPVKIHASNVMVTSLDLKDPKRKTKLER</sequence>
<evidence type="ECO:0000256" key="4">
    <source>
        <dbReference type="ARBA" id="ARBA00035478"/>
    </source>
</evidence>
<evidence type="ECO:0000313" key="7">
    <source>
        <dbReference type="EMBL" id="AIE93347.1"/>
    </source>
</evidence>
<protein>
    <recommendedName>
        <fullName evidence="4 5">50S ribosomal protein L24</fullName>
    </recommendedName>
</protein>
<comment type="similarity">
    <text evidence="1">Belongs to the universal ribosomal protein uL24 family.</text>
</comment>
<keyword evidence="3" id="KW-0687">Ribonucleoprotein</keyword>
<dbReference type="CDD" id="cd06089">
    <property type="entry name" value="KOW_RPL26"/>
    <property type="match status" value="1"/>
</dbReference>